<dbReference type="InterPro" id="IPR006094">
    <property type="entry name" value="Oxid_FAD_bind_N"/>
</dbReference>
<accession>A0A918DXT2</accession>
<keyword evidence="3" id="KW-0285">Flavoprotein</keyword>
<dbReference type="InterPro" id="IPR050416">
    <property type="entry name" value="FAD-linked_Oxidoreductase"/>
</dbReference>
<comment type="caution">
    <text evidence="8">The sequence shown here is derived from an EMBL/GenBank/DDBJ whole genome shotgun (WGS) entry which is preliminary data.</text>
</comment>
<evidence type="ECO:0000256" key="5">
    <source>
        <dbReference type="ARBA" id="ARBA00023002"/>
    </source>
</evidence>
<keyword evidence="5" id="KW-0560">Oxidoreductase</keyword>
<evidence type="ECO:0000256" key="1">
    <source>
        <dbReference type="ARBA" id="ARBA00001974"/>
    </source>
</evidence>
<evidence type="ECO:0000256" key="6">
    <source>
        <dbReference type="SAM" id="MobiDB-lite"/>
    </source>
</evidence>
<dbReference type="PANTHER" id="PTHR42973:SF39">
    <property type="entry name" value="FAD-BINDING PCMH-TYPE DOMAIN-CONTAINING PROTEIN"/>
    <property type="match status" value="1"/>
</dbReference>
<reference evidence="8" key="1">
    <citation type="journal article" date="2014" name="Int. J. Syst. Evol. Microbiol.">
        <title>Complete genome sequence of Corynebacterium casei LMG S-19264T (=DSM 44701T), isolated from a smear-ripened cheese.</title>
        <authorList>
            <consortium name="US DOE Joint Genome Institute (JGI-PGF)"/>
            <person name="Walter F."/>
            <person name="Albersmeier A."/>
            <person name="Kalinowski J."/>
            <person name="Ruckert C."/>
        </authorList>
    </citation>
    <scope>NUCLEOTIDE SEQUENCE</scope>
    <source>
        <strain evidence="8">CGMCC 4.7201</strain>
    </source>
</reference>
<dbReference type="RefSeq" id="WP_189131849.1">
    <property type="nucleotide sequence ID" value="NZ_BMMS01000010.1"/>
</dbReference>
<dbReference type="PANTHER" id="PTHR42973">
    <property type="entry name" value="BINDING OXIDOREDUCTASE, PUTATIVE (AFU_ORTHOLOGUE AFUA_1G17690)-RELATED"/>
    <property type="match status" value="1"/>
</dbReference>
<dbReference type="EMBL" id="BMMS01000010">
    <property type="protein sequence ID" value="GGO87715.1"/>
    <property type="molecule type" value="Genomic_DNA"/>
</dbReference>
<dbReference type="GO" id="GO:0016491">
    <property type="term" value="F:oxidoreductase activity"/>
    <property type="evidence" value="ECO:0007669"/>
    <property type="project" value="UniProtKB-KW"/>
</dbReference>
<dbReference type="PROSITE" id="PS00862">
    <property type="entry name" value="OX2_COVAL_FAD"/>
    <property type="match status" value="1"/>
</dbReference>
<organism evidence="8 9">
    <name type="scientific">Wenjunlia tyrosinilytica</name>
    <dbReference type="NCBI Taxonomy" id="1544741"/>
    <lineage>
        <taxon>Bacteria</taxon>
        <taxon>Bacillati</taxon>
        <taxon>Actinomycetota</taxon>
        <taxon>Actinomycetes</taxon>
        <taxon>Kitasatosporales</taxon>
        <taxon>Streptomycetaceae</taxon>
        <taxon>Wenjunlia</taxon>
    </lineage>
</organism>
<dbReference type="PROSITE" id="PS51387">
    <property type="entry name" value="FAD_PCMH"/>
    <property type="match status" value="1"/>
</dbReference>
<dbReference type="Pfam" id="PF01565">
    <property type="entry name" value="FAD_binding_4"/>
    <property type="match status" value="1"/>
</dbReference>
<dbReference type="PROSITE" id="PS51318">
    <property type="entry name" value="TAT"/>
    <property type="match status" value="1"/>
</dbReference>
<protein>
    <submittedName>
        <fullName evidence="8">FAD-binding dehydrogenase</fullName>
    </submittedName>
</protein>
<dbReference type="AlphaFoldDB" id="A0A918DXT2"/>
<feature type="region of interest" description="Disordered" evidence="6">
    <location>
        <begin position="1"/>
        <end position="24"/>
    </location>
</feature>
<dbReference type="Gene3D" id="3.40.462.20">
    <property type="match status" value="1"/>
</dbReference>
<dbReference type="SUPFAM" id="SSF56176">
    <property type="entry name" value="FAD-binding/transporter-associated domain-like"/>
    <property type="match status" value="1"/>
</dbReference>
<keyword evidence="4" id="KW-0274">FAD</keyword>
<dbReference type="Gene3D" id="3.30.465.10">
    <property type="match status" value="1"/>
</dbReference>
<feature type="domain" description="FAD-binding PCMH-type" evidence="7">
    <location>
        <begin position="98"/>
        <end position="266"/>
    </location>
</feature>
<dbReference type="InterPro" id="IPR016167">
    <property type="entry name" value="FAD-bd_PCMH_sub1"/>
</dbReference>
<dbReference type="InterPro" id="IPR006093">
    <property type="entry name" value="Oxy_OxRdtase_FAD_BS"/>
</dbReference>
<sequence>MPEHTAPRRPDTSTAPGFSRSGTGRRDLLRAGAGVAAAAWLTSCGPARATATASSVRSTSAGPKPSDWTAFQRDLDGLLVRPGDRRYTSAHRLFQPQFDGTRPSGVAYPSHPRDVVTSLAFARRFGVPVAIRAGGHSYAGWSSGTGLVVDVSAMKKVTSGAVASIGAGARLIDVYGTLNGSGRTVPAGSCPTVGVAGLTLGGGVGVTSRAYGLTCDNLTGAEIVTADGRILEVDAEHHSDLFWALRGGGGGNFGVVTELRLRTHAAPDCSYAFLSWPWSKAAAVIRAWQKWAPTASDALWANLHLTGTAGTPRVGVGANYLGGQSGLRDHLDRLVTAVGAQPTSSVVRTRSHLDTMLVMAGCSGWSLAQCHLPGTLPGQNPSGRTTRASYAARSDFYTRALSSAGIKALLAQVERYARIAPRGGSGSIAFDALGGATNRVKPRDTAFVHRDALFLAQYIANWPGSTSAAGIARSRAWLNGLHTAMRPHASGQAYQNYIDPKLTDWKKAYYGANAARLSQVKSAYDPDRLFRFPQAVPNG</sequence>
<feature type="compositionally biased region" description="Polar residues" evidence="6">
    <location>
        <begin position="12"/>
        <end position="22"/>
    </location>
</feature>
<evidence type="ECO:0000256" key="2">
    <source>
        <dbReference type="ARBA" id="ARBA00005466"/>
    </source>
</evidence>
<feature type="compositionally biased region" description="Basic and acidic residues" evidence="6">
    <location>
        <begin position="1"/>
        <end position="11"/>
    </location>
</feature>
<dbReference type="Pfam" id="PF08031">
    <property type="entry name" value="BBE"/>
    <property type="match status" value="1"/>
</dbReference>
<name>A0A918DXT2_9ACTN</name>
<comment type="cofactor">
    <cofactor evidence="1">
        <name>FAD</name>
        <dbReference type="ChEBI" id="CHEBI:57692"/>
    </cofactor>
</comment>
<proteinExistence type="inferred from homology"/>
<dbReference type="Proteomes" id="UP000641932">
    <property type="component" value="Unassembled WGS sequence"/>
</dbReference>
<comment type="similarity">
    <text evidence="2">Belongs to the oxygen-dependent FAD-linked oxidoreductase family.</text>
</comment>
<dbReference type="InterPro" id="IPR006311">
    <property type="entry name" value="TAT_signal"/>
</dbReference>
<dbReference type="InterPro" id="IPR036318">
    <property type="entry name" value="FAD-bd_PCMH-like_sf"/>
</dbReference>
<evidence type="ECO:0000256" key="4">
    <source>
        <dbReference type="ARBA" id="ARBA00022827"/>
    </source>
</evidence>
<evidence type="ECO:0000313" key="8">
    <source>
        <dbReference type="EMBL" id="GGO87715.1"/>
    </source>
</evidence>
<dbReference type="GO" id="GO:0071949">
    <property type="term" value="F:FAD binding"/>
    <property type="evidence" value="ECO:0007669"/>
    <property type="project" value="InterPro"/>
</dbReference>
<gene>
    <name evidence="8" type="ORF">GCM10012280_26820</name>
</gene>
<dbReference type="InterPro" id="IPR016166">
    <property type="entry name" value="FAD-bd_PCMH"/>
</dbReference>
<evidence type="ECO:0000259" key="7">
    <source>
        <dbReference type="PROSITE" id="PS51387"/>
    </source>
</evidence>
<keyword evidence="9" id="KW-1185">Reference proteome</keyword>
<dbReference type="InterPro" id="IPR016169">
    <property type="entry name" value="FAD-bd_PCMH_sub2"/>
</dbReference>
<evidence type="ECO:0000256" key="3">
    <source>
        <dbReference type="ARBA" id="ARBA00022630"/>
    </source>
</evidence>
<dbReference type="Gene3D" id="3.30.43.10">
    <property type="entry name" value="Uridine Diphospho-n-acetylenolpyruvylglucosamine Reductase, domain 2"/>
    <property type="match status" value="1"/>
</dbReference>
<dbReference type="InterPro" id="IPR012951">
    <property type="entry name" value="BBE"/>
</dbReference>
<evidence type="ECO:0000313" key="9">
    <source>
        <dbReference type="Proteomes" id="UP000641932"/>
    </source>
</evidence>
<reference evidence="8" key="2">
    <citation type="submission" date="2020-09" db="EMBL/GenBank/DDBJ databases">
        <authorList>
            <person name="Sun Q."/>
            <person name="Zhou Y."/>
        </authorList>
    </citation>
    <scope>NUCLEOTIDE SEQUENCE</scope>
    <source>
        <strain evidence="8">CGMCC 4.7201</strain>
    </source>
</reference>